<evidence type="ECO:0000259" key="8">
    <source>
        <dbReference type="PROSITE" id="PS51352"/>
    </source>
</evidence>
<comment type="similarity">
    <text evidence="7">Belongs to the thioredoxin family. Plant H-type subfamily.</text>
</comment>
<protein>
    <submittedName>
        <fullName evidence="9">Thioredoxin H2</fullName>
    </submittedName>
</protein>
<keyword evidence="2" id="KW-0813">Transport</keyword>
<evidence type="ECO:0000313" key="10">
    <source>
        <dbReference type="Proteomes" id="UP000289340"/>
    </source>
</evidence>
<dbReference type="InterPro" id="IPR017937">
    <property type="entry name" value="Thioredoxin_CS"/>
</dbReference>
<dbReference type="PROSITE" id="PS00194">
    <property type="entry name" value="THIOREDOXIN_1"/>
    <property type="match status" value="1"/>
</dbReference>
<keyword evidence="5" id="KW-1015">Disulfide bond</keyword>
<evidence type="ECO:0000256" key="5">
    <source>
        <dbReference type="ARBA" id="ARBA00023157"/>
    </source>
</evidence>
<dbReference type="InterPro" id="IPR005746">
    <property type="entry name" value="Thioredoxin"/>
</dbReference>
<dbReference type="SUPFAM" id="SSF52833">
    <property type="entry name" value="Thioredoxin-like"/>
    <property type="match status" value="1"/>
</dbReference>
<proteinExistence type="inferred from homology"/>
<gene>
    <name evidence="9" type="ORF">D0Y65_025119</name>
</gene>
<accession>A0A445J5E4</accession>
<dbReference type="PANTHER" id="PTHR10438:SF413">
    <property type="entry name" value="THIOREDOXIN H2"/>
    <property type="match status" value="1"/>
</dbReference>
<organism evidence="9 10">
    <name type="scientific">Glycine soja</name>
    <name type="common">Wild soybean</name>
    <dbReference type="NCBI Taxonomy" id="3848"/>
    <lineage>
        <taxon>Eukaryota</taxon>
        <taxon>Viridiplantae</taxon>
        <taxon>Streptophyta</taxon>
        <taxon>Embryophyta</taxon>
        <taxon>Tracheophyta</taxon>
        <taxon>Spermatophyta</taxon>
        <taxon>Magnoliopsida</taxon>
        <taxon>eudicotyledons</taxon>
        <taxon>Gunneridae</taxon>
        <taxon>Pentapetalae</taxon>
        <taxon>rosids</taxon>
        <taxon>fabids</taxon>
        <taxon>Fabales</taxon>
        <taxon>Fabaceae</taxon>
        <taxon>Papilionoideae</taxon>
        <taxon>50 kb inversion clade</taxon>
        <taxon>NPAAA clade</taxon>
        <taxon>indigoferoid/millettioid clade</taxon>
        <taxon>Phaseoleae</taxon>
        <taxon>Glycine</taxon>
        <taxon>Glycine subgen. Soja</taxon>
    </lineage>
</organism>
<dbReference type="PRINTS" id="PR00421">
    <property type="entry name" value="THIOREDOXIN"/>
</dbReference>
<keyword evidence="4" id="KW-0249">Electron transport</keyword>
<dbReference type="GO" id="GO:0016671">
    <property type="term" value="F:oxidoreductase activity, acting on a sulfur group of donors, disulfide as acceptor"/>
    <property type="evidence" value="ECO:0007669"/>
    <property type="project" value="UniProtKB-ARBA"/>
</dbReference>
<keyword evidence="10" id="KW-1185">Reference proteome</keyword>
<dbReference type="NCBIfam" id="TIGR01068">
    <property type="entry name" value="thioredoxin"/>
    <property type="match status" value="1"/>
</dbReference>
<reference evidence="9 10" key="1">
    <citation type="submission" date="2018-09" db="EMBL/GenBank/DDBJ databases">
        <title>A high-quality reference genome of wild soybean provides a powerful tool to mine soybean genomes.</title>
        <authorList>
            <person name="Xie M."/>
            <person name="Chung C.Y.L."/>
            <person name="Li M.-W."/>
            <person name="Wong F.-L."/>
            <person name="Chan T.-F."/>
            <person name="Lam H.-M."/>
        </authorList>
    </citation>
    <scope>NUCLEOTIDE SEQUENCE [LARGE SCALE GENOMIC DNA]</scope>
    <source>
        <strain evidence="10">cv. W05</strain>
        <tissue evidence="9">Hypocotyl of etiolated seedlings</tissue>
    </source>
</reference>
<keyword evidence="3" id="KW-0963">Cytoplasm</keyword>
<name>A0A445J5E4_GLYSO</name>
<dbReference type="Pfam" id="PF00085">
    <property type="entry name" value="Thioredoxin"/>
    <property type="match status" value="1"/>
</dbReference>
<comment type="subcellular location">
    <subcellularLocation>
        <location evidence="1">Cytoplasm</location>
    </subcellularLocation>
</comment>
<dbReference type="FunFam" id="3.40.30.10:FF:000104">
    <property type="entry name" value="Thioredoxin"/>
    <property type="match status" value="1"/>
</dbReference>
<evidence type="ECO:0000256" key="3">
    <source>
        <dbReference type="ARBA" id="ARBA00022490"/>
    </source>
</evidence>
<evidence type="ECO:0000256" key="7">
    <source>
        <dbReference type="ARBA" id="ARBA00038353"/>
    </source>
</evidence>
<evidence type="ECO:0000256" key="2">
    <source>
        <dbReference type="ARBA" id="ARBA00022448"/>
    </source>
</evidence>
<dbReference type="Proteomes" id="UP000289340">
    <property type="component" value="Chromosome 9"/>
</dbReference>
<dbReference type="AlphaFoldDB" id="A0A445J5E4"/>
<evidence type="ECO:0000256" key="4">
    <source>
        <dbReference type="ARBA" id="ARBA00022982"/>
    </source>
</evidence>
<comment type="caution">
    <text evidence="9">The sequence shown here is derived from an EMBL/GenBank/DDBJ whole genome shotgun (WGS) entry which is preliminary data.</text>
</comment>
<dbReference type="Gramene" id="XM_028324121.1">
    <property type="protein sequence ID" value="XP_028179922.1"/>
    <property type="gene ID" value="LOC114367037"/>
</dbReference>
<dbReference type="PANTHER" id="PTHR10438">
    <property type="entry name" value="THIOREDOXIN"/>
    <property type="match status" value="1"/>
</dbReference>
<dbReference type="SMR" id="A0A445J5E4"/>
<dbReference type="InterPro" id="IPR036249">
    <property type="entry name" value="Thioredoxin-like_sf"/>
</dbReference>
<dbReference type="GO" id="GO:0015035">
    <property type="term" value="F:protein-disulfide reductase activity"/>
    <property type="evidence" value="ECO:0007669"/>
    <property type="project" value="InterPro"/>
</dbReference>
<keyword evidence="6" id="KW-0676">Redox-active center</keyword>
<dbReference type="CDD" id="cd02947">
    <property type="entry name" value="TRX_family"/>
    <property type="match status" value="1"/>
</dbReference>
<evidence type="ECO:0000313" key="9">
    <source>
        <dbReference type="EMBL" id="RZB93621.1"/>
    </source>
</evidence>
<feature type="domain" description="Thioredoxin" evidence="8">
    <location>
        <begin position="1"/>
        <end position="131"/>
    </location>
</feature>
<sequence length="131" mass="14770">MGSAFSALFGRGSTVAEGSSESLHVLPFHSSERWQLHFNEVKETSKLVVIDFTASWCGPCRFIAPVFNEMAKKFSNAEFVKIDVDELPDVAKDFKVEAMPTFVLCKKGKEVDRVVGARKDELQNKIQKHYQ</sequence>
<dbReference type="EMBL" id="QZWG01000009">
    <property type="protein sequence ID" value="RZB93621.1"/>
    <property type="molecule type" value="Genomic_DNA"/>
</dbReference>
<dbReference type="GO" id="GO:0005737">
    <property type="term" value="C:cytoplasm"/>
    <property type="evidence" value="ECO:0007669"/>
    <property type="project" value="UniProtKB-SubCell"/>
</dbReference>
<dbReference type="InterPro" id="IPR050620">
    <property type="entry name" value="Thioredoxin_H-type-like"/>
</dbReference>
<dbReference type="Gene3D" id="3.40.30.10">
    <property type="entry name" value="Glutaredoxin"/>
    <property type="match status" value="1"/>
</dbReference>
<dbReference type="PROSITE" id="PS51352">
    <property type="entry name" value="THIOREDOXIN_2"/>
    <property type="match status" value="1"/>
</dbReference>
<evidence type="ECO:0000256" key="6">
    <source>
        <dbReference type="ARBA" id="ARBA00023284"/>
    </source>
</evidence>
<dbReference type="InterPro" id="IPR013766">
    <property type="entry name" value="Thioredoxin_domain"/>
</dbReference>
<evidence type="ECO:0000256" key="1">
    <source>
        <dbReference type="ARBA" id="ARBA00004496"/>
    </source>
</evidence>